<dbReference type="PANTHER" id="PTHR37725">
    <property type="match status" value="1"/>
</dbReference>
<reference evidence="2" key="1">
    <citation type="submission" date="2022-04" db="EMBL/GenBank/DDBJ databases">
        <title>Carnegiea gigantea Genome sequencing and assembly v2.</title>
        <authorList>
            <person name="Copetti D."/>
            <person name="Sanderson M.J."/>
            <person name="Burquez A."/>
            <person name="Wojciechowski M.F."/>
        </authorList>
    </citation>
    <scope>NUCLEOTIDE SEQUENCE</scope>
    <source>
        <strain evidence="2">SGP5-SGP5p</strain>
        <tissue evidence="2">Aerial part</tissue>
    </source>
</reference>
<accession>A0A9Q1K4G9</accession>
<feature type="compositionally biased region" description="Polar residues" evidence="1">
    <location>
        <begin position="117"/>
        <end position="129"/>
    </location>
</feature>
<dbReference type="AlphaFoldDB" id="A0A9Q1K4G9"/>
<evidence type="ECO:0000313" key="2">
    <source>
        <dbReference type="EMBL" id="KAJ8436202.1"/>
    </source>
</evidence>
<keyword evidence="3" id="KW-1185">Reference proteome</keyword>
<dbReference type="EMBL" id="JAKOGI010000356">
    <property type="protein sequence ID" value="KAJ8436202.1"/>
    <property type="molecule type" value="Genomic_DNA"/>
</dbReference>
<protein>
    <submittedName>
        <fullName evidence="2">Uncharacterized protein</fullName>
    </submittedName>
</protein>
<dbReference type="OrthoDB" id="1623146at2759"/>
<feature type="region of interest" description="Disordered" evidence="1">
    <location>
        <begin position="117"/>
        <end position="139"/>
    </location>
</feature>
<gene>
    <name evidence="2" type="ORF">Cgig2_006889</name>
</gene>
<dbReference type="Proteomes" id="UP001153076">
    <property type="component" value="Unassembled WGS sequence"/>
</dbReference>
<organism evidence="2 3">
    <name type="scientific">Carnegiea gigantea</name>
    <dbReference type="NCBI Taxonomy" id="171969"/>
    <lineage>
        <taxon>Eukaryota</taxon>
        <taxon>Viridiplantae</taxon>
        <taxon>Streptophyta</taxon>
        <taxon>Embryophyta</taxon>
        <taxon>Tracheophyta</taxon>
        <taxon>Spermatophyta</taxon>
        <taxon>Magnoliopsida</taxon>
        <taxon>eudicotyledons</taxon>
        <taxon>Gunneridae</taxon>
        <taxon>Pentapetalae</taxon>
        <taxon>Caryophyllales</taxon>
        <taxon>Cactineae</taxon>
        <taxon>Cactaceae</taxon>
        <taxon>Cactoideae</taxon>
        <taxon>Echinocereeae</taxon>
        <taxon>Carnegiea</taxon>
    </lineage>
</organism>
<name>A0A9Q1K4G9_9CARY</name>
<evidence type="ECO:0000313" key="3">
    <source>
        <dbReference type="Proteomes" id="UP001153076"/>
    </source>
</evidence>
<sequence>MEQNQSNPQIPKLYKPPTSIPLAYPPFSYYDTMATNYVHSNTSSPCYVFLPHYPCANDYNSHHPHHAYPIPPLVQAPMTNSPIPTPHANSLQCYCYIPPNKLTHDLVNYQQYSQGINPCQPTQAGNPQEGSEEVREKEKSIDPRIINILEPFRQLYSEQEESLKSVFPGIHSKLSEFFKKVNSLILEATNAKEEEGSKPRKSLRRSLSLGSSNCKNERFKVRPIDSEETAVISPEGKRGLKNKFTIDVQWVHQKAKMQIMIDV</sequence>
<evidence type="ECO:0000256" key="1">
    <source>
        <dbReference type="SAM" id="MobiDB-lite"/>
    </source>
</evidence>
<comment type="caution">
    <text evidence="2">The sequence shown here is derived from an EMBL/GenBank/DDBJ whole genome shotgun (WGS) entry which is preliminary data.</text>
</comment>
<proteinExistence type="predicted"/>
<dbReference type="PANTHER" id="PTHR37725:SF1">
    <property type="match status" value="1"/>
</dbReference>